<dbReference type="RefSeq" id="WP_151580364.1">
    <property type="nucleotide sequence ID" value="NZ_WBVM01000001.1"/>
</dbReference>
<reference evidence="2 3" key="1">
    <citation type="submission" date="2019-09" db="EMBL/GenBank/DDBJ databases">
        <title>Pimelobacter sp. isolated from Paulinella.</title>
        <authorList>
            <person name="Jeong S.E."/>
        </authorList>
    </citation>
    <scope>NUCLEOTIDE SEQUENCE [LARGE SCALE GENOMIC DNA]</scope>
    <source>
        <strain evidence="2 3">Pch-N</strain>
    </source>
</reference>
<dbReference type="SUPFAM" id="SSF52172">
    <property type="entry name" value="CheY-like"/>
    <property type="match status" value="1"/>
</dbReference>
<evidence type="ECO:0000313" key="2">
    <source>
        <dbReference type="EMBL" id="KAB2813054.1"/>
    </source>
</evidence>
<accession>A0A7J5E544</accession>
<dbReference type="Gene3D" id="3.90.1200.10">
    <property type="match status" value="1"/>
</dbReference>
<name>A0A7J5E544_NOCSI</name>
<dbReference type="InterPro" id="IPR011006">
    <property type="entry name" value="CheY-like_superfamily"/>
</dbReference>
<gene>
    <name evidence="2" type="ORF">F9L07_15275</name>
</gene>
<proteinExistence type="predicted"/>
<evidence type="ECO:0000259" key="1">
    <source>
        <dbReference type="Pfam" id="PF01636"/>
    </source>
</evidence>
<dbReference type="InterPro" id="IPR011009">
    <property type="entry name" value="Kinase-like_dom_sf"/>
</dbReference>
<organism evidence="2 3">
    <name type="scientific">Nocardioides simplex</name>
    <name type="common">Arthrobacter simplex</name>
    <dbReference type="NCBI Taxonomy" id="2045"/>
    <lineage>
        <taxon>Bacteria</taxon>
        <taxon>Bacillati</taxon>
        <taxon>Actinomycetota</taxon>
        <taxon>Actinomycetes</taxon>
        <taxon>Propionibacteriales</taxon>
        <taxon>Nocardioidaceae</taxon>
        <taxon>Pimelobacter</taxon>
    </lineage>
</organism>
<comment type="caution">
    <text evidence="2">The sequence shown here is derived from an EMBL/GenBank/DDBJ whole genome shotgun (WGS) entry which is preliminary data.</text>
</comment>
<dbReference type="InterPro" id="IPR002575">
    <property type="entry name" value="Aminoglycoside_PTrfase"/>
</dbReference>
<dbReference type="Pfam" id="PF01636">
    <property type="entry name" value="APH"/>
    <property type="match status" value="1"/>
</dbReference>
<dbReference type="GO" id="GO:0016740">
    <property type="term" value="F:transferase activity"/>
    <property type="evidence" value="ECO:0007669"/>
    <property type="project" value="UniProtKB-KW"/>
</dbReference>
<keyword evidence="2" id="KW-0808">Transferase</keyword>
<sequence length="552" mass="61573">MNTIHVLVADNDPDVEKMFNRQLAEYELSASISYTYADSADAAIEAAQAQFFHIAFIDLRLSERDRSEDGLVVLQHVVEKSRACVPVLMTRFVKENFAKVAHETTSMTGGRIYLLNKSDQNTAQFPTFIHNFFQDRLDARWTPDVPADAVDLLLRKNRRAPIFATRGRTGIVHEVRDLLFDLFDESSSMGVVGNEFRVDLTTMTPGLSSSITLRARPNFGQDSQGRRILGNRCVVKIGPRDGIHDEAVRYNRLVKLGVPTEFRVELIGTALGDLLGAVCYSFAGGTASDDIVSLDDLVRRGERDEVERVLTSIYGRDSKSWYAIAGADTAMQTYYKRQFGVSTADAIGALHQFVEKHQPPGAYVRSAGKLNLNGFTMTLPRESDLGTGAYYRTGATPTRLIHGDLHGGNVLVDDTGRVSLIDYATADFGPRFADVAATLATLRLQVASAAEPVAAASAYRDERRLLSQRELREEPADLWWSLSRIAVQKASENFESDDERDSAAALRLESVMTQLHYALSIFPLPVWDEWQRWRLVTWIAALHDFASKVDKR</sequence>
<feature type="domain" description="Aminoglycoside phosphotransferase" evidence="1">
    <location>
        <begin position="396"/>
        <end position="462"/>
    </location>
</feature>
<evidence type="ECO:0000313" key="3">
    <source>
        <dbReference type="Proteomes" id="UP000449906"/>
    </source>
</evidence>
<dbReference type="Gene3D" id="3.40.50.2300">
    <property type="match status" value="1"/>
</dbReference>
<dbReference type="EMBL" id="WBVM01000001">
    <property type="protein sequence ID" value="KAB2813054.1"/>
    <property type="molecule type" value="Genomic_DNA"/>
</dbReference>
<dbReference type="Proteomes" id="UP000449906">
    <property type="component" value="Unassembled WGS sequence"/>
</dbReference>
<dbReference type="SUPFAM" id="SSF56112">
    <property type="entry name" value="Protein kinase-like (PK-like)"/>
    <property type="match status" value="1"/>
</dbReference>
<dbReference type="AlphaFoldDB" id="A0A7J5E544"/>
<protein>
    <submittedName>
        <fullName evidence="2">Aminoglycoside phosphotransferase family protein</fullName>
    </submittedName>
</protein>